<accession>A0A559K474</accession>
<name>A0A559K474_9BACL</name>
<evidence type="ECO:0000256" key="1">
    <source>
        <dbReference type="SAM" id="Phobius"/>
    </source>
</evidence>
<protein>
    <submittedName>
        <fullName evidence="2">Uncharacterized protein</fullName>
    </submittedName>
</protein>
<dbReference type="Proteomes" id="UP000317036">
    <property type="component" value="Unassembled WGS sequence"/>
</dbReference>
<dbReference type="OrthoDB" id="2628935at2"/>
<keyword evidence="1" id="KW-0472">Membrane</keyword>
<comment type="caution">
    <text evidence="2">The sequence shown here is derived from an EMBL/GenBank/DDBJ whole genome shotgun (WGS) entry which is preliminary data.</text>
</comment>
<organism evidence="2 3">
    <name type="scientific">Paenibacillus cremeus</name>
    <dbReference type="NCBI Taxonomy" id="2163881"/>
    <lineage>
        <taxon>Bacteria</taxon>
        <taxon>Bacillati</taxon>
        <taxon>Bacillota</taxon>
        <taxon>Bacilli</taxon>
        <taxon>Bacillales</taxon>
        <taxon>Paenibacillaceae</taxon>
        <taxon>Paenibacillus</taxon>
    </lineage>
</organism>
<evidence type="ECO:0000313" key="3">
    <source>
        <dbReference type="Proteomes" id="UP000317036"/>
    </source>
</evidence>
<proteinExistence type="predicted"/>
<keyword evidence="3" id="KW-1185">Reference proteome</keyword>
<feature type="transmembrane region" description="Helical" evidence="1">
    <location>
        <begin position="25"/>
        <end position="44"/>
    </location>
</feature>
<feature type="transmembrane region" description="Helical" evidence="1">
    <location>
        <begin position="65"/>
        <end position="84"/>
    </location>
</feature>
<evidence type="ECO:0000313" key="2">
    <source>
        <dbReference type="EMBL" id="TVY06890.1"/>
    </source>
</evidence>
<dbReference type="NCBIfam" id="NF041644">
    <property type="entry name" value="CBO0543_fam"/>
    <property type="match status" value="1"/>
</dbReference>
<keyword evidence="1" id="KW-0812">Transmembrane</keyword>
<dbReference type="EMBL" id="VNJI01000046">
    <property type="protein sequence ID" value="TVY06890.1"/>
    <property type="molecule type" value="Genomic_DNA"/>
</dbReference>
<gene>
    <name evidence="2" type="ORF">FPZ49_26595</name>
</gene>
<reference evidence="2 3" key="1">
    <citation type="submission" date="2019-07" db="EMBL/GenBank/DDBJ databases">
        <authorList>
            <person name="Kim J."/>
        </authorList>
    </citation>
    <scope>NUCLEOTIDE SEQUENCE [LARGE SCALE GENOMIC DNA]</scope>
    <source>
        <strain evidence="2 3">JC52</strain>
    </source>
</reference>
<dbReference type="InterPro" id="IPR048147">
    <property type="entry name" value="CBO0543-like"/>
</dbReference>
<dbReference type="AlphaFoldDB" id="A0A559K474"/>
<feature type="transmembrane region" description="Helical" evidence="1">
    <location>
        <begin position="150"/>
        <end position="170"/>
    </location>
</feature>
<keyword evidence="1" id="KW-1133">Transmembrane helix</keyword>
<sequence>MHILIQVLLALIARRWGDWIHWRNYYPTILFLIIGDLLYNFVNYNYSLWTFHPDRIEDIIYRNHTLITLGIYLIGYPSLVLLYLGNYPETKKNKQFLYVTAWVLLFSMIEAISHFLVKGITYSNGWSYWWSLLFFIFVFIILRVHYLRPLLAWTISIVVILLWICFGVPVQTMK</sequence>
<feature type="transmembrane region" description="Helical" evidence="1">
    <location>
        <begin position="96"/>
        <end position="117"/>
    </location>
</feature>
<feature type="transmembrane region" description="Helical" evidence="1">
    <location>
        <begin position="126"/>
        <end position="144"/>
    </location>
</feature>
<dbReference type="RefSeq" id="WP_144852839.1">
    <property type="nucleotide sequence ID" value="NZ_VNJI01000046.1"/>
</dbReference>